<name>A0A917K7I6_9PSEU</name>
<keyword evidence="4" id="KW-1185">Reference proteome</keyword>
<accession>A0A917K7I6</accession>
<dbReference type="Proteomes" id="UP001500220">
    <property type="component" value="Unassembled WGS sequence"/>
</dbReference>
<dbReference type="Gene3D" id="2.30.30.990">
    <property type="entry name" value="Malonyl-[acyl-carrier protein] O-methyltransferase, zinc-finger motif"/>
    <property type="match status" value="1"/>
</dbReference>
<dbReference type="RefSeq" id="WP_188990479.1">
    <property type="nucleotide sequence ID" value="NZ_BAAAHC010000003.1"/>
</dbReference>
<dbReference type="EMBL" id="BAAAHC010000003">
    <property type="protein sequence ID" value="GAA0509907.1"/>
    <property type="molecule type" value="Genomic_DNA"/>
</dbReference>
<evidence type="ECO:0000313" key="1">
    <source>
        <dbReference type="EMBL" id="GAA0509907.1"/>
    </source>
</evidence>
<dbReference type="Pfam" id="PF16827">
    <property type="entry name" value="zf-HC3"/>
    <property type="match status" value="1"/>
</dbReference>
<dbReference type="InterPro" id="IPR031795">
    <property type="entry name" value="Zf-HC3"/>
</dbReference>
<reference evidence="1" key="4">
    <citation type="submission" date="2023-12" db="EMBL/GenBank/DDBJ databases">
        <authorList>
            <person name="Sun Q."/>
            <person name="Inoue M."/>
        </authorList>
    </citation>
    <scope>NUCLEOTIDE SEQUENCE</scope>
    <source>
        <strain evidence="1">JCM 10664</strain>
    </source>
</reference>
<evidence type="ECO:0008006" key="5">
    <source>
        <dbReference type="Google" id="ProtNLM"/>
    </source>
</evidence>
<evidence type="ECO:0000313" key="4">
    <source>
        <dbReference type="Proteomes" id="UP001500220"/>
    </source>
</evidence>
<reference evidence="1 4" key="2">
    <citation type="journal article" date="2019" name="Int. J. Syst. Evol. Microbiol.">
        <title>The Global Catalogue of Microorganisms (GCM) 10K type strain sequencing project: providing services to taxonomists for standard genome sequencing and annotation.</title>
        <authorList>
            <consortium name="The Broad Institute Genomics Platform"/>
            <consortium name="The Broad Institute Genome Sequencing Center for Infectious Disease"/>
            <person name="Wu L."/>
            <person name="Ma J."/>
        </authorList>
    </citation>
    <scope>NUCLEOTIDE SEQUENCE [LARGE SCALE GENOMIC DNA]</scope>
    <source>
        <strain evidence="1 4">JCM 10664</strain>
    </source>
</reference>
<gene>
    <name evidence="1" type="ORF">GCM10009545_10050</name>
    <name evidence="2" type="ORF">GCM10011581_42840</name>
</gene>
<evidence type="ECO:0000313" key="3">
    <source>
        <dbReference type="Proteomes" id="UP000597989"/>
    </source>
</evidence>
<evidence type="ECO:0000313" key="2">
    <source>
        <dbReference type="EMBL" id="GGJ01093.1"/>
    </source>
</evidence>
<reference evidence="2 3" key="1">
    <citation type="journal article" date="2014" name="Int. J. Syst. Evol. Microbiol.">
        <title>Complete genome sequence of Corynebacterium casei LMG S-19264T (=DSM 44701T), isolated from a smear-ripened cheese.</title>
        <authorList>
            <consortium name="US DOE Joint Genome Institute (JGI-PGF)"/>
            <person name="Walter F."/>
            <person name="Albersmeier A."/>
            <person name="Kalinowski J."/>
            <person name="Ruckert C."/>
        </authorList>
    </citation>
    <scope>NUCLEOTIDE SEQUENCE [LARGE SCALE GENOMIC DNA]</scope>
    <source>
        <strain evidence="2 3">CGMCC 4.7206</strain>
    </source>
</reference>
<organism evidence="2 3">
    <name type="scientific">Saccharopolyspora thermophila</name>
    <dbReference type="NCBI Taxonomy" id="89367"/>
    <lineage>
        <taxon>Bacteria</taxon>
        <taxon>Bacillati</taxon>
        <taxon>Actinomycetota</taxon>
        <taxon>Actinomycetes</taxon>
        <taxon>Pseudonocardiales</taxon>
        <taxon>Pseudonocardiaceae</taxon>
        <taxon>Saccharopolyspora</taxon>
    </lineage>
</organism>
<dbReference type="EMBL" id="BMMT01000018">
    <property type="protein sequence ID" value="GGJ01093.1"/>
    <property type="molecule type" value="Genomic_DNA"/>
</dbReference>
<comment type="caution">
    <text evidence="2">The sequence shown here is derived from an EMBL/GenBank/DDBJ whole genome shotgun (WGS) entry which is preliminary data.</text>
</comment>
<dbReference type="AlphaFoldDB" id="A0A917K7I6"/>
<reference evidence="2" key="3">
    <citation type="submission" date="2020-09" db="EMBL/GenBank/DDBJ databases">
        <authorList>
            <person name="Sun Q."/>
            <person name="Zhou Y."/>
        </authorList>
    </citation>
    <scope>NUCLEOTIDE SEQUENCE</scope>
    <source>
        <strain evidence="2">CGMCC 4.7206</strain>
    </source>
</reference>
<dbReference type="Proteomes" id="UP000597989">
    <property type="component" value="Unassembled WGS sequence"/>
</dbReference>
<protein>
    <recommendedName>
        <fullName evidence="5">Zinc finger protein</fullName>
    </recommendedName>
</protein>
<sequence length="88" mass="9766">MHPFHWVPAEGQRHASLDFRPGGGYPTGMTVSTLCKQQLSADNSQLAWLWETCRDCNKEAHRIARSSAQHHAQGPQFAIAAWPTARGV</sequence>
<proteinExistence type="predicted"/>